<evidence type="ECO:0000256" key="10">
    <source>
        <dbReference type="ARBA" id="ARBA00023012"/>
    </source>
</evidence>
<dbReference type="PANTHER" id="PTHR43711">
    <property type="entry name" value="TWO-COMPONENT HISTIDINE KINASE"/>
    <property type="match status" value="1"/>
</dbReference>
<dbReference type="EMBL" id="JAPDPJ010000005">
    <property type="protein sequence ID" value="MCW3785722.1"/>
    <property type="molecule type" value="Genomic_DNA"/>
</dbReference>
<keyword evidence="8 15" id="KW-0418">Kinase</keyword>
<dbReference type="Proteomes" id="UP001209229">
    <property type="component" value="Unassembled WGS sequence"/>
</dbReference>
<protein>
    <recommendedName>
        <fullName evidence="3">histidine kinase</fullName>
        <ecNumber evidence="3">2.7.13.3</ecNumber>
    </recommendedName>
</protein>
<evidence type="ECO:0000313" key="16">
    <source>
        <dbReference type="Proteomes" id="UP001209229"/>
    </source>
</evidence>
<evidence type="ECO:0000259" key="14">
    <source>
        <dbReference type="PROSITE" id="PS50109"/>
    </source>
</evidence>
<sequence length="643" mass="74178">MKLYLLISIFVFSGLSANRCYALAKQQEVHYTDFSYHQTKKNVLILNAYHQNYHWADDIMSGVFSELKDKHTYELYVEYMDTKRCSDSLYYTQLRDIYFHKYKNVNIDVILACDDNALNFMLLYRDQLFLNVPVSFCGVVDYHSNRTENHKLYSGVYESFDIPANLKLIQKLHPSVNHIAFISDVTESGKALTARMKRAEAAHNGTLSIDYLINEKPEQLRTYLHNLKENTAIIWAIYMRLPNGQFISSEESIDFISSNTSCPLYCIWDVVGQGVVGGKITTPFYQGAEAAKIAVRILNGEPTDSIKVSGSPILYKFDYNKLKEFNIPLSSIPKDSVVLNKPTSFWQTYKKQVSTLIIIIVSLLVVVMALSYLYRKSKKVESEIKRKNKKLRKIRNKLLKTNEQLRLSKIKAEESNKLKTAFLANLSHEIRTPMNGIVGFTTILQEGDLETDEQKLYLDLIDNSSQRMVHLIDDLVNISRIESGTVELHCSEIKLTDFFKEMYLFFEKEAHDKNLTLELKLDPTIIVLYTDKIKLEQICYNLIKNALKYTDKGYVNFGYNRREQYVEFFVEDSGIGISEKDQLKIFERFQQVDIENSTRGGIGLGLSIVKEFVEMMGGSIQLNSEINKGSKFCFSFLITEKQH</sequence>
<evidence type="ECO:0000256" key="11">
    <source>
        <dbReference type="ARBA" id="ARBA00023136"/>
    </source>
</evidence>
<keyword evidence="10" id="KW-0902">Two-component regulatory system</keyword>
<dbReference type="InterPro" id="IPR007487">
    <property type="entry name" value="ABC_transpt-TYRBP-like"/>
</dbReference>
<accession>A0AAE3M1Y6</accession>
<keyword evidence="13" id="KW-0812">Transmembrane</keyword>
<comment type="caution">
    <text evidence="15">The sequence shown here is derived from an EMBL/GenBank/DDBJ whole genome shotgun (WGS) entry which is preliminary data.</text>
</comment>
<dbReference type="InterPro" id="IPR036097">
    <property type="entry name" value="HisK_dim/P_sf"/>
</dbReference>
<dbReference type="InterPro" id="IPR036890">
    <property type="entry name" value="HATPase_C_sf"/>
</dbReference>
<dbReference type="Pfam" id="PF02518">
    <property type="entry name" value="HATPase_c"/>
    <property type="match status" value="1"/>
</dbReference>
<dbReference type="GO" id="GO:0000155">
    <property type="term" value="F:phosphorelay sensor kinase activity"/>
    <property type="evidence" value="ECO:0007669"/>
    <property type="project" value="InterPro"/>
</dbReference>
<dbReference type="Gene3D" id="1.10.287.130">
    <property type="match status" value="1"/>
</dbReference>
<dbReference type="EC" id="2.7.13.3" evidence="3"/>
<dbReference type="SMART" id="SM00388">
    <property type="entry name" value="HisKA"/>
    <property type="match status" value="1"/>
</dbReference>
<evidence type="ECO:0000313" key="15">
    <source>
        <dbReference type="EMBL" id="MCW3785722.1"/>
    </source>
</evidence>
<dbReference type="PRINTS" id="PR00344">
    <property type="entry name" value="BCTRLSENSOR"/>
</dbReference>
<feature type="domain" description="Histidine kinase" evidence="14">
    <location>
        <begin position="425"/>
        <end position="640"/>
    </location>
</feature>
<evidence type="ECO:0000256" key="3">
    <source>
        <dbReference type="ARBA" id="ARBA00012438"/>
    </source>
</evidence>
<evidence type="ECO:0000256" key="5">
    <source>
        <dbReference type="ARBA" id="ARBA00022553"/>
    </source>
</evidence>
<dbReference type="InterPro" id="IPR003594">
    <property type="entry name" value="HATPase_dom"/>
</dbReference>
<dbReference type="AlphaFoldDB" id="A0AAE3M1Y6"/>
<dbReference type="SMART" id="SM00387">
    <property type="entry name" value="HATPase_c"/>
    <property type="match status" value="1"/>
</dbReference>
<organism evidence="15 16">
    <name type="scientific">Plebeiibacterium sediminum</name>
    <dbReference type="NCBI Taxonomy" id="2992112"/>
    <lineage>
        <taxon>Bacteria</taxon>
        <taxon>Pseudomonadati</taxon>
        <taxon>Bacteroidota</taxon>
        <taxon>Bacteroidia</taxon>
        <taxon>Marinilabiliales</taxon>
        <taxon>Marinilabiliaceae</taxon>
        <taxon>Plebeiibacterium</taxon>
    </lineage>
</organism>
<proteinExistence type="predicted"/>
<evidence type="ECO:0000256" key="9">
    <source>
        <dbReference type="ARBA" id="ARBA00022840"/>
    </source>
</evidence>
<evidence type="ECO:0000256" key="12">
    <source>
        <dbReference type="SAM" id="Coils"/>
    </source>
</evidence>
<gene>
    <name evidence="15" type="ORF">OM075_04550</name>
</gene>
<evidence type="ECO:0000256" key="4">
    <source>
        <dbReference type="ARBA" id="ARBA00022475"/>
    </source>
</evidence>
<keyword evidence="5" id="KW-0597">Phosphoprotein</keyword>
<dbReference type="SUPFAM" id="SSF47384">
    <property type="entry name" value="Homodimeric domain of signal transducing histidine kinase"/>
    <property type="match status" value="1"/>
</dbReference>
<reference evidence="15" key="1">
    <citation type="submission" date="2022-10" db="EMBL/GenBank/DDBJ databases">
        <authorList>
            <person name="Yu W.X."/>
        </authorList>
    </citation>
    <scope>NUCLEOTIDE SEQUENCE</scope>
    <source>
        <strain evidence="15">AAT</strain>
    </source>
</reference>
<evidence type="ECO:0000256" key="8">
    <source>
        <dbReference type="ARBA" id="ARBA00022777"/>
    </source>
</evidence>
<dbReference type="InterPro" id="IPR003661">
    <property type="entry name" value="HisK_dim/P_dom"/>
</dbReference>
<evidence type="ECO:0000256" key="7">
    <source>
        <dbReference type="ARBA" id="ARBA00022741"/>
    </source>
</evidence>
<dbReference type="PANTHER" id="PTHR43711:SF31">
    <property type="entry name" value="HISTIDINE KINASE"/>
    <property type="match status" value="1"/>
</dbReference>
<dbReference type="PROSITE" id="PS50109">
    <property type="entry name" value="HIS_KIN"/>
    <property type="match status" value="1"/>
</dbReference>
<name>A0AAE3M1Y6_9BACT</name>
<feature type="transmembrane region" description="Helical" evidence="13">
    <location>
        <begin position="353"/>
        <end position="374"/>
    </location>
</feature>
<dbReference type="SUPFAM" id="SSF55874">
    <property type="entry name" value="ATPase domain of HSP90 chaperone/DNA topoisomerase II/histidine kinase"/>
    <property type="match status" value="1"/>
</dbReference>
<feature type="coiled-coil region" evidence="12">
    <location>
        <begin position="377"/>
        <end position="404"/>
    </location>
</feature>
<evidence type="ECO:0000256" key="6">
    <source>
        <dbReference type="ARBA" id="ARBA00022679"/>
    </source>
</evidence>
<dbReference type="InterPro" id="IPR004358">
    <property type="entry name" value="Sig_transdc_His_kin-like_C"/>
</dbReference>
<comment type="subcellular location">
    <subcellularLocation>
        <location evidence="2">Cell membrane</location>
    </subcellularLocation>
</comment>
<keyword evidence="9" id="KW-0067">ATP-binding</keyword>
<dbReference type="RefSeq" id="WP_301189292.1">
    <property type="nucleotide sequence ID" value="NZ_JAPDPJ010000005.1"/>
</dbReference>
<keyword evidence="12" id="KW-0175">Coiled coil</keyword>
<dbReference type="Gene3D" id="3.30.565.10">
    <property type="entry name" value="Histidine kinase-like ATPase, C-terminal domain"/>
    <property type="match status" value="1"/>
</dbReference>
<keyword evidence="16" id="KW-1185">Reference proteome</keyword>
<dbReference type="InterPro" id="IPR005467">
    <property type="entry name" value="His_kinase_dom"/>
</dbReference>
<comment type="catalytic activity">
    <reaction evidence="1">
        <text>ATP + protein L-histidine = ADP + protein N-phospho-L-histidine.</text>
        <dbReference type="EC" id="2.7.13.3"/>
    </reaction>
</comment>
<keyword evidence="13" id="KW-1133">Transmembrane helix</keyword>
<keyword evidence="4" id="KW-1003">Cell membrane</keyword>
<evidence type="ECO:0000256" key="2">
    <source>
        <dbReference type="ARBA" id="ARBA00004236"/>
    </source>
</evidence>
<keyword evidence="6" id="KW-0808">Transferase</keyword>
<dbReference type="FunFam" id="3.30.565.10:FF:000023">
    <property type="entry name" value="PAS domain-containing sensor histidine kinase"/>
    <property type="match status" value="1"/>
</dbReference>
<dbReference type="Pfam" id="PF04392">
    <property type="entry name" value="ABC_sub_bind"/>
    <property type="match status" value="1"/>
</dbReference>
<evidence type="ECO:0000256" key="1">
    <source>
        <dbReference type="ARBA" id="ARBA00000085"/>
    </source>
</evidence>
<evidence type="ECO:0000256" key="13">
    <source>
        <dbReference type="SAM" id="Phobius"/>
    </source>
</evidence>
<dbReference type="GO" id="GO:0005886">
    <property type="term" value="C:plasma membrane"/>
    <property type="evidence" value="ECO:0007669"/>
    <property type="project" value="UniProtKB-SubCell"/>
</dbReference>
<dbReference type="InterPro" id="IPR050736">
    <property type="entry name" value="Sensor_HK_Regulatory"/>
</dbReference>
<dbReference type="GO" id="GO:0005524">
    <property type="term" value="F:ATP binding"/>
    <property type="evidence" value="ECO:0007669"/>
    <property type="project" value="UniProtKB-KW"/>
</dbReference>
<keyword evidence="11 13" id="KW-0472">Membrane</keyword>
<dbReference type="Pfam" id="PF00512">
    <property type="entry name" value="HisKA"/>
    <property type="match status" value="1"/>
</dbReference>
<dbReference type="CDD" id="cd00082">
    <property type="entry name" value="HisKA"/>
    <property type="match status" value="1"/>
</dbReference>
<keyword evidence="7" id="KW-0547">Nucleotide-binding</keyword>